<reference evidence="1 2" key="1">
    <citation type="journal article" date="2011" name="J. Biotechnol.">
        <title>The complete genome sequence of the dominant Sinorhizobium meliloti field isolate SM11 extends the S. meliloti pan-genome.</title>
        <authorList>
            <person name="Schneiker-Bekel S."/>
            <person name="Wibberg D."/>
            <person name="Bekel T."/>
            <person name="Blom J."/>
            <person name="Linke B."/>
            <person name="Neuweger H."/>
            <person name="Stiens M."/>
            <person name="Vorholter F.J."/>
            <person name="Weidner S."/>
            <person name="Goesmann A."/>
            <person name="Puhler A."/>
            <person name="Schluter A."/>
        </authorList>
    </citation>
    <scope>NUCLEOTIDE SEQUENCE [LARGE SCALE GENOMIC DNA]</scope>
    <source>
        <strain evidence="1 2">SM11</strain>
        <plasmid evidence="2">pSmeSM11c</plasmid>
    </source>
</reference>
<dbReference type="Proteomes" id="UP000009045">
    <property type="component" value="Plasmid pSmeSM11c"/>
</dbReference>
<evidence type="ECO:0000313" key="2">
    <source>
        <dbReference type="Proteomes" id="UP000009045"/>
    </source>
</evidence>
<sequence>MFYYPRICMAKHLINLEALGDCEIRGHAIPQGTYQGVTIDQPDVKAEGGRAQAVFLCLTADKYVDADKALNASSVNVTDLMQQGLIVES</sequence>
<keyword evidence="1" id="KW-0614">Plasmid</keyword>
<dbReference type="KEGG" id="smx:SM11_pC0146"/>
<protein>
    <submittedName>
        <fullName evidence="1">Uncharacterized protein</fullName>
    </submittedName>
</protein>
<name>F7XBB6_SINMM</name>
<proteinExistence type="predicted"/>
<dbReference type="EMBL" id="CP001831">
    <property type="protein sequence ID" value="AEH81219.1"/>
    <property type="molecule type" value="Genomic_DNA"/>
</dbReference>
<gene>
    <name evidence="1" type="ordered locus">SM11_pC0146</name>
</gene>
<geneLocation type="plasmid" evidence="1 2">
    <name>pSmeSM11c</name>
</geneLocation>
<organism evidence="1 2">
    <name type="scientific">Sinorhizobium meliloti (strain SM11)</name>
    <dbReference type="NCBI Taxonomy" id="707241"/>
    <lineage>
        <taxon>Bacteria</taxon>
        <taxon>Pseudomonadati</taxon>
        <taxon>Pseudomonadota</taxon>
        <taxon>Alphaproteobacteria</taxon>
        <taxon>Hyphomicrobiales</taxon>
        <taxon>Rhizobiaceae</taxon>
        <taxon>Sinorhizobium/Ensifer group</taxon>
        <taxon>Sinorhizobium</taxon>
    </lineage>
</organism>
<dbReference type="HOGENOM" id="CLU_2572012_0_0_5"/>
<evidence type="ECO:0000313" key="1">
    <source>
        <dbReference type="EMBL" id="AEH81219.1"/>
    </source>
</evidence>
<accession>F7XBB6</accession>
<dbReference type="AlphaFoldDB" id="F7XBB6"/>